<dbReference type="Pfam" id="PF00561">
    <property type="entry name" value="Abhydrolase_1"/>
    <property type="match status" value="1"/>
</dbReference>
<dbReference type="InterPro" id="IPR029058">
    <property type="entry name" value="AB_hydrolase_fold"/>
</dbReference>
<proteinExistence type="predicted"/>
<reference evidence="3" key="1">
    <citation type="submission" date="2006-09" db="EMBL/GenBank/DDBJ databases">
        <title>Complete sequence of Rhodopseudomonas palustris BisA53.</title>
        <authorList>
            <consortium name="US DOE Joint Genome Institute"/>
            <person name="Copeland A."/>
            <person name="Lucas S."/>
            <person name="Lapidus A."/>
            <person name="Barry K."/>
            <person name="Detter J.C."/>
            <person name="Glavina del Rio T."/>
            <person name="Hammon N."/>
            <person name="Israni S."/>
            <person name="Dalin E."/>
            <person name="Tice H."/>
            <person name="Pitluck S."/>
            <person name="Chain P."/>
            <person name="Malfatti S."/>
            <person name="Shin M."/>
            <person name="Vergez L."/>
            <person name="Schmutz J."/>
            <person name="Larimer F."/>
            <person name="Land M."/>
            <person name="Hauser L."/>
            <person name="Pelletier D.A."/>
            <person name="Kyrpides N."/>
            <person name="Kim E."/>
            <person name="Harwood C.S."/>
            <person name="Oda Y."/>
            <person name="Richardson P."/>
        </authorList>
    </citation>
    <scope>NUCLEOTIDE SEQUENCE [LARGE SCALE GENOMIC DNA]</scope>
    <source>
        <strain evidence="3">BisA53</strain>
    </source>
</reference>
<dbReference type="PRINTS" id="PR00412">
    <property type="entry name" value="EPOXHYDRLASE"/>
</dbReference>
<dbReference type="OrthoDB" id="9812774at2"/>
<accession>Q07MT0</accession>
<feature type="domain" description="AB hydrolase-1" evidence="2">
    <location>
        <begin position="28"/>
        <end position="264"/>
    </location>
</feature>
<gene>
    <name evidence="3" type="ordered locus">RPE_2817</name>
</gene>
<dbReference type="eggNOG" id="COG2267">
    <property type="taxonomic scope" value="Bacteria"/>
</dbReference>
<evidence type="ECO:0000256" key="1">
    <source>
        <dbReference type="ARBA" id="ARBA00022801"/>
    </source>
</evidence>
<dbReference type="PANTHER" id="PTHR43329">
    <property type="entry name" value="EPOXIDE HYDROLASE"/>
    <property type="match status" value="1"/>
</dbReference>
<organism evidence="3">
    <name type="scientific">Rhodopseudomonas palustris (strain BisA53)</name>
    <dbReference type="NCBI Taxonomy" id="316055"/>
    <lineage>
        <taxon>Bacteria</taxon>
        <taxon>Pseudomonadati</taxon>
        <taxon>Pseudomonadota</taxon>
        <taxon>Alphaproteobacteria</taxon>
        <taxon>Hyphomicrobiales</taxon>
        <taxon>Nitrobacteraceae</taxon>
        <taxon>Rhodopseudomonas</taxon>
    </lineage>
</organism>
<dbReference type="InterPro" id="IPR000073">
    <property type="entry name" value="AB_hydrolase_1"/>
</dbReference>
<name>Q07MT0_RHOP5</name>
<dbReference type="STRING" id="316055.RPE_2817"/>
<evidence type="ECO:0000259" key="2">
    <source>
        <dbReference type="Pfam" id="PF00561"/>
    </source>
</evidence>
<dbReference type="EMBL" id="CP000463">
    <property type="protein sequence ID" value="ABJ06754.1"/>
    <property type="molecule type" value="Genomic_DNA"/>
</dbReference>
<dbReference type="AlphaFoldDB" id="Q07MT0"/>
<dbReference type="ESTHER" id="rhop5-q07mt0">
    <property type="family name" value="Epoxide_hydrolase"/>
</dbReference>
<evidence type="ECO:0000313" key="3">
    <source>
        <dbReference type="EMBL" id="ABJ06754.1"/>
    </source>
</evidence>
<dbReference type="PRINTS" id="PR00111">
    <property type="entry name" value="ABHYDROLASE"/>
</dbReference>
<keyword evidence="1 3" id="KW-0378">Hydrolase</keyword>
<dbReference type="HOGENOM" id="CLU_020336_7_3_5"/>
<dbReference type="Gene3D" id="3.40.50.1820">
    <property type="entry name" value="alpha/beta hydrolase"/>
    <property type="match status" value="1"/>
</dbReference>
<dbReference type="SUPFAM" id="SSF53474">
    <property type="entry name" value="alpha/beta-Hydrolases"/>
    <property type="match status" value="1"/>
</dbReference>
<protein>
    <submittedName>
        <fullName evidence="3">Alpha/beta hydrolase fold</fullName>
    </submittedName>
</protein>
<sequence length="292" mass="32523">MSVRSRRLIANGIDFAIDEAGEGDTVALLLHGFPESREAWHRQMPALAQLGWRVVAPDLRGYGETSRPSERSAYRIEHLTGDVAALFDQLGGRRNVLVGHDWGGVIAWQSAMQGRVKLDGLVILNAPHLEVYRRALRSNWRQALRSWYVLFFQLPWLPERLMTAGQGAALVRGLQRQSPNFPPEVLEIYRRNVIQPGAATAMLNYYRANLAQFGGAGGSPVITTPTLVIWGENDVALDVSLTERLDEFVADLTLHRLPGISHWVEHDAADRVNELISVWARSKGLTTALVAH</sequence>
<dbReference type="GO" id="GO:0016787">
    <property type="term" value="F:hydrolase activity"/>
    <property type="evidence" value="ECO:0007669"/>
    <property type="project" value="UniProtKB-KW"/>
</dbReference>
<dbReference type="KEGG" id="rpe:RPE_2817"/>
<dbReference type="InterPro" id="IPR000639">
    <property type="entry name" value="Epox_hydrolase-like"/>
</dbReference>